<dbReference type="Proteomes" id="UP000032360">
    <property type="component" value="Unassembled WGS sequence"/>
</dbReference>
<evidence type="ECO:0008006" key="3">
    <source>
        <dbReference type="Google" id="ProtNLM"/>
    </source>
</evidence>
<proteinExistence type="predicted"/>
<reference evidence="1 2" key="1">
    <citation type="submission" date="2015-01" db="EMBL/GenBank/DDBJ databases">
        <title>Draft genome of the acidophilic iron oxidizer Acidithrix ferrooxidans strain Py-F3.</title>
        <authorList>
            <person name="Poehlein A."/>
            <person name="Eisen S."/>
            <person name="Schloemann M."/>
            <person name="Johnson B.D."/>
            <person name="Daniel R."/>
            <person name="Muehling M."/>
        </authorList>
    </citation>
    <scope>NUCLEOTIDE SEQUENCE [LARGE SCALE GENOMIC DNA]</scope>
    <source>
        <strain evidence="1 2">Py-F3</strain>
    </source>
</reference>
<evidence type="ECO:0000313" key="2">
    <source>
        <dbReference type="Proteomes" id="UP000032360"/>
    </source>
</evidence>
<sequence length="121" mass="13186">MAQPLVVAPVVEVRQKLSAILARFRTEGKTAAPLFLGAHRTPEAVLLSYQQYQEIMTELDQLQSQRDRSQTDMVALASVRAEGQEPTALSHSLEAQVTAGQLSDADALTALKRHHTQGPPT</sequence>
<accession>A0A0D8HD18</accession>
<name>A0A0D8HD18_9ACTN</name>
<dbReference type="EMBL" id="JXYS01000117">
    <property type="protein sequence ID" value="KJF15830.1"/>
    <property type="molecule type" value="Genomic_DNA"/>
</dbReference>
<dbReference type="RefSeq" id="WP_052606961.1">
    <property type="nucleotide sequence ID" value="NZ_JXYS01000117.1"/>
</dbReference>
<organism evidence="1 2">
    <name type="scientific">Acidithrix ferrooxidans</name>
    <dbReference type="NCBI Taxonomy" id="1280514"/>
    <lineage>
        <taxon>Bacteria</taxon>
        <taxon>Bacillati</taxon>
        <taxon>Actinomycetota</taxon>
        <taxon>Acidimicrobiia</taxon>
        <taxon>Acidimicrobiales</taxon>
        <taxon>Acidimicrobiaceae</taxon>
        <taxon>Acidithrix</taxon>
    </lineage>
</organism>
<dbReference type="AlphaFoldDB" id="A0A0D8HD18"/>
<protein>
    <recommendedName>
        <fullName evidence="3">Antitoxin</fullName>
    </recommendedName>
</protein>
<dbReference type="STRING" id="1280514.AXFE_33130"/>
<gene>
    <name evidence="1" type="ORF">AXFE_33130</name>
</gene>
<comment type="caution">
    <text evidence="1">The sequence shown here is derived from an EMBL/GenBank/DDBJ whole genome shotgun (WGS) entry which is preliminary data.</text>
</comment>
<evidence type="ECO:0000313" key="1">
    <source>
        <dbReference type="EMBL" id="KJF15830.1"/>
    </source>
</evidence>
<dbReference type="OrthoDB" id="9803128at2"/>
<keyword evidence="2" id="KW-1185">Reference proteome</keyword>